<dbReference type="CDD" id="cd08646">
    <property type="entry name" value="FMT_core_Met-tRNA-FMT_N"/>
    <property type="match status" value="1"/>
</dbReference>
<sequence>MKNIVFMGTPSFAVPILKDLFNSDEYNVMAVVTQPDRPFGRKRMLKASPVKELAKDLDIPVLQPEKISGSKEMTEIIDMKPDFIITAAFGQFLPTKLLDSAKFAAVNVHGSLLPKYRGGAPVQYSIMNGDKQTGVSIMYMVKKMDAGDVLSQSAINIESDDDTASIFEKLSKLGSQLLLKTLPKVIDGSVKPLTQDESKVVFSPTIKRSEEKLDFSQSAFLIDCKVRALRPDPSAYTILNGKRTKVWVTKPLEQKTDLNPGEVVTKNKKHLLIACGNGTVISILELQPAGKPKQNISSYINGAGQNIKEKEQVITNE</sequence>
<dbReference type="InterPro" id="IPR002376">
    <property type="entry name" value="Formyl_transf_N"/>
</dbReference>
<name>A0ABY4PHP1_9LACO</name>
<dbReference type="InterPro" id="IPR005793">
    <property type="entry name" value="Formyl_trans_C"/>
</dbReference>
<dbReference type="InterPro" id="IPR005794">
    <property type="entry name" value="Fmt"/>
</dbReference>
<dbReference type="InterPro" id="IPR001555">
    <property type="entry name" value="GART_AS"/>
</dbReference>
<dbReference type="InterPro" id="IPR041711">
    <property type="entry name" value="Met-tRNA-FMT_N"/>
</dbReference>
<keyword evidence="6 8" id="KW-0648">Protein biosynthesis</keyword>
<feature type="domain" description="Formyl transferase N-terminal" evidence="9">
    <location>
        <begin position="3"/>
        <end position="181"/>
    </location>
</feature>
<evidence type="ECO:0000256" key="1">
    <source>
        <dbReference type="ARBA" id="ARBA00002606"/>
    </source>
</evidence>
<dbReference type="InterPro" id="IPR011034">
    <property type="entry name" value="Formyl_transferase-like_C_sf"/>
</dbReference>
<organism evidence="11 12">
    <name type="scientific">Apilactobacillus apisilvae</name>
    <dbReference type="NCBI Taxonomy" id="2923364"/>
    <lineage>
        <taxon>Bacteria</taxon>
        <taxon>Bacillati</taxon>
        <taxon>Bacillota</taxon>
        <taxon>Bacilli</taxon>
        <taxon>Lactobacillales</taxon>
        <taxon>Lactobacillaceae</taxon>
        <taxon>Apilactobacillus</taxon>
    </lineage>
</organism>
<evidence type="ECO:0000256" key="7">
    <source>
        <dbReference type="ARBA" id="ARBA00048558"/>
    </source>
</evidence>
<comment type="function">
    <text evidence="1 8">Attaches a formyl group to the free amino group of methionyl-tRNA(fMet). The formyl group appears to play a dual role in the initiator identity of N-formylmethionyl-tRNA by promoting its recognition by IF2 and preventing the misappropriation of this tRNA by the elongation apparatus.</text>
</comment>
<feature type="domain" description="Formyl transferase C-terminal" evidence="10">
    <location>
        <begin position="206"/>
        <end position="303"/>
    </location>
</feature>
<dbReference type="HAMAP" id="MF_00182">
    <property type="entry name" value="Formyl_trans"/>
    <property type="match status" value="1"/>
</dbReference>
<comment type="similarity">
    <text evidence="2 8">Belongs to the Fmt family.</text>
</comment>
<dbReference type="PANTHER" id="PTHR11138">
    <property type="entry name" value="METHIONYL-TRNA FORMYLTRANSFERASE"/>
    <property type="match status" value="1"/>
</dbReference>
<dbReference type="RefSeq" id="WP_249511301.1">
    <property type="nucleotide sequence ID" value="NZ_CP093362.1"/>
</dbReference>
<dbReference type="InterPro" id="IPR036477">
    <property type="entry name" value="Formyl_transf_N_sf"/>
</dbReference>
<dbReference type="CDD" id="cd08704">
    <property type="entry name" value="Met_tRNA_FMT_C"/>
    <property type="match status" value="1"/>
</dbReference>
<dbReference type="GO" id="GO:0004479">
    <property type="term" value="F:methionyl-tRNA formyltransferase activity"/>
    <property type="evidence" value="ECO:0007669"/>
    <property type="project" value="UniProtKB-EC"/>
</dbReference>
<keyword evidence="5 8" id="KW-0808">Transferase</keyword>
<evidence type="ECO:0000256" key="4">
    <source>
        <dbReference type="ARBA" id="ARBA00016014"/>
    </source>
</evidence>
<dbReference type="Gene3D" id="3.40.50.170">
    <property type="entry name" value="Formyl transferase, N-terminal domain"/>
    <property type="match status" value="1"/>
</dbReference>
<dbReference type="SUPFAM" id="SSF50486">
    <property type="entry name" value="FMT C-terminal domain-like"/>
    <property type="match status" value="1"/>
</dbReference>
<dbReference type="EC" id="2.1.2.9" evidence="3 8"/>
<reference evidence="11 12" key="1">
    <citation type="journal article" date="2022" name="Int. J. Syst. Evol. Microbiol.">
        <title>Apilactobacillus apisilvae sp. nov., Nicolia spurrieriana gen. nov. sp. nov., Bombilactobacillus folatiphilus sp. nov. and Bombilactobacillus thymidiniphilus sp. nov., four new lactic acid bacterial isolates from stingless bees Tetragonula carbonaria and Austroplebeia australis.</title>
        <authorList>
            <person name="Oliphant S.A."/>
            <person name="Watson-Haigh N.S."/>
            <person name="Sumby K.M."/>
            <person name="Gardner J."/>
            <person name="Groom S."/>
            <person name="Jiranek V."/>
        </authorList>
    </citation>
    <scope>NUCLEOTIDE SEQUENCE [LARGE SCALE GENOMIC DNA]</scope>
    <source>
        <strain evidence="11 12">SG5_A10</strain>
    </source>
</reference>
<comment type="catalytic activity">
    <reaction evidence="7 8">
        <text>L-methionyl-tRNA(fMet) + (6R)-10-formyltetrahydrofolate = N-formyl-L-methionyl-tRNA(fMet) + (6S)-5,6,7,8-tetrahydrofolate + H(+)</text>
        <dbReference type="Rhea" id="RHEA:24380"/>
        <dbReference type="Rhea" id="RHEA-COMP:9952"/>
        <dbReference type="Rhea" id="RHEA-COMP:9953"/>
        <dbReference type="ChEBI" id="CHEBI:15378"/>
        <dbReference type="ChEBI" id="CHEBI:57453"/>
        <dbReference type="ChEBI" id="CHEBI:78530"/>
        <dbReference type="ChEBI" id="CHEBI:78844"/>
        <dbReference type="ChEBI" id="CHEBI:195366"/>
        <dbReference type="EC" id="2.1.2.9"/>
    </reaction>
</comment>
<dbReference type="Pfam" id="PF02911">
    <property type="entry name" value="Formyl_trans_C"/>
    <property type="match status" value="1"/>
</dbReference>
<keyword evidence="12" id="KW-1185">Reference proteome</keyword>
<evidence type="ECO:0000313" key="11">
    <source>
        <dbReference type="EMBL" id="UQS85324.1"/>
    </source>
</evidence>
<evidence type="ECO:0000256" key="2">
    <source>
        <dbReference type="ARBA" id="ARBA00010699"/>
    </source>
</evidence>
<dbReference type="Proteomes" id="UP000831859">
    <property type="component" value="Chromosome"/>
</dbReference>
<evidence type="ECO:0000313" key="12">
    <source>
        <dbReference type="Proteomes" id="UP000831859"/>
    </source>
</evidence>
<evidence type="ECO:0000256" key="3">
    <source>
        <dbReference type="ARBA" id="ARBA00012261"/>
    </source>
</evidence>
<dbReference type="SUPFAM" id="SSF53328">
    <property type="entry name" value="Formyltransferase"/>
    <property type="match status" value="1"/>
</dbReference>
<protein>
    <recommendedName>
        <fullName evidence="4 8">Methionyl-tRNA formyltransferase</fullName>
        <ecNumber evidence="3 8">2.1.2.9</ecNumber>
    </recommendedName>
</protein>
<gene>
    <name evidence="8 11" type="primary">fmt</name>
    <name evidence="11" type="ORF">MOO46_01670</name>
</gene>
<dbReference type="PROSITE" id="PS00373">
    <property type="entry name" value="GART"/>
    <property type="match status" value="1"/>
</dbReference>
<dbReference type="InterPro" id="IPR037022">
    <property type="entry name" value="Formyl_trans_C_sf"/>
</dbReference>
<dbReference type="InterPro" id="IPR044135">
    <property type="entry name" value="Met-tRNA-FMT_C"/>
</dbReference>
<dbReference type="Pfam" id="PF00551">
    <property type="entry name" value="Formyl_trans_N"/>
    <property type="match status" value="1"/>
</dbReference>
<dbReference type="NCBIfam" id="TIGR00460">
    <property type="entry name" value="fmt"/>
    <property type="match status" value="1"/>
</dbReference>
<evidence type="ECO:0000259" key="10">
    <source>
        <dbReference type="Pfam" id="PF02911"/>
    </source>
</evidence>
<evidence type="ECO:0000256" key="6">
    <source>
        <dbReference type="ARBA" id="ARBA00022917"/>
    </source>
</evidence>
<feature type="binding site" evidence="8">
    <location>
        <begin position="111"/>
        <end position="114"/>
    </location>
    <ligand>
        <name>(6S)-5,6,7,8-tetrahydrofolate</name>
        <dbReference type="ChEBI" id="CHEBI:57453"/>
    </ligand>
</feature>
<dbReference type="EMBL" id="CP093362">
    <property type="protein sequence ID" value="UQS85324.1"/>
    <property type="molecule type" value="Genomic_DNA"/>
</dbReference>
<evidence type="ECO:0000256" key="8">
    <source>
        <dbReference type="HAMAP-Rule" id="MF_00182"/>
    </source>
</evidence>
<dbReference type="Gene3D" id="3.10.25.10">
    <property type="entry name" value="Formyl transferase, C-terminal domain"/>
    <property type="match status" value="1"/>
</dbReference>
<evidence type="ECO:0000256" key="5">
    <source>
        <dbReference type="ARBA" id="ARBA00022679"/>
    </source>
</evidence>
<evidence type="ECO:0000259" key="9">
    <source>
        <dbReference type="Pfam" id="PF00551"/>
    </source>
</evidence>
<proteinExistence type="inferred from homology"/>
<dbReference type="PANTHER" id="PTHR11138:SF5">
    <property type="entry name" value="METHIONYL-TRNA FORMYLTRANSFERASE, MITOCHONDRIAL"/>
    <property type="match status" value="1"/>
</dbReference>
<accession>A0ABY4PHP1</accession>